<keyword evidence="1" id="KW-0812">Transmembrane</keyword>
<dbReference type="Pfam" id="PF01190">
    <property type="entry name" value="Pollen_Ole_e_1"/>
    <property type="match status" value="1"/>
</dbReference>
<evidence type="ECO:0008006" key="4">
    <source>
        <dbReference type="Google" id="ProtNLM"/>
    </source>
</evidence>
<comment type="caution">
    <text evidence="2">The sequence shown here is derived from an EMBL/GenBank/DDBJ whole genome shotgun (WGS) entry which is preliminary data.</text>
</comment>
<feature type="transmembrane region" description="Helical" evidence="1">
    <location>
        <begin position="44"/>
        <end position="68"/>
    </location>
</feature>
<evidence type="ECO:0000256" key="1">
    <source>
        <dbReference type="SAM" id="Phobius"/>
    </source>
</evidence>
<evidence type="ECO:0000313" key="2">
    <source>
        <dbReference type="EMBL" id="KAH0883794.1"/>
    </source>
</evidence>
<accession>A0ABQ7ZU66</accession>
<keyword evidence="3" id="KW-1185">Reference proteome</keyword>
<evidence type="ECO:0000313" key="3">
    <source>
        <dbReference type="Proteomes" id="UP000824890"/>
    </source>
</evidence>
<dbReference type="Proteomes" id="UP000824890">
    <property type="component" value="Unassembled WGS sequence"/>
</dbReference>
<protein>
    <recommendedName>
        <fullName evidence="4">Pollen Ole e 1 allergen and extensin family protein</fullName>
    </recommendedName>
</protein>
<dbReference type="EMBL" id="JAGKQM010000014">
    <property type="protein sequence ID" value="KAH0883794.1"/>
    <property type="molecule type" value="Genomic_DNA"/>
</dbReference>
<gene>
    <name evidence="2" type="ORF">HID58_059890</name>
</gene>
<keyword evidence="1" id="KW-0472">Membrane</keyword>
<proteinExistence type="predicted"/>
<reference evidence="2 3" key="1">
    <citation type="submission" date="2021-05" db="EMBL/GenBank/DDBJ databases">
        <title>Genome Assembly of Synthetic Allotetraploid Brassica napus Reveals Homoeologous Exchanges between Subgenomes.</title>
        <authorList>
            <person name="Davis J.T."/>
        </authorList>
    </citation>
    <scope>NUCLEOTIDE SEQUENCE [LARGE SCALE GENOMIC DNA]</scope>
    <source>
        <strain evidence="3">cv. Da-Ae</strain>
        <tissue evidence="2">Seedling</tissue>
    </source>
</reference>
<organism evidence="2 3">
    <name type="scientific">Brassica napus</name>
    <name type="common">Rape</name>
    <dbReference type="NCBI Taxonomy" id="3708"/>
    <lineage>
        <taxon>Eukaryota</taxon>
        <taxon>Viridiplantae</taxon>
        <taxon>Streptophyta</taxon>
        <taxon>Embryophyta</taxon>
        <taxon>Tracheophyta</taxon>
        <taxon>Spermatophyta</taxon>
        <taxon>Magnoliopsida</taxon>
        <taxon>eudicotyledons</taxon>
        <taxon>Gunneridae</taxon>
        <taxon>Pentapetalae</taxon>
        <taxon>rosids</taxon>
        <taxon>malvids</taxon>
        <taxon>Brassicales</taxon>
        <taxon>Brassicaceae</taxon>
        <taxon>Brassiceae</taxon>
        <taxon>Brassica</taxon>
    </lineage>
</organism>
<sequence length="202" mass="22349">MIKLTLKEIKQQQQQGDKILDTHSFNAKPTTVLRSIPSPMAMQLSFLALFLLTAALISPSLVVSVSLVEGKVSCYDCPSDYDYSGIMISVSCSHSKTRFTVSTDKKGEFMSELPSRVKSDCEAELQGSFKQLYASKKNIMSKIVKLEGDKYGLSSKLIFLKSCPRSLRSFSSSKTVDLPVPPEWGLAPTSYYLPFFPIIGIP</sequence>
<keyword evidence="1" id="KW-1133">Transmembrane helix</keyword>
<name>A0ABQ7ZU66_BRANA</name>